<reference evidence="3" key="1">
    <citation type="journal article" date="2019" name="Int. J. Syst. Evol. Microbiol.">
        <title>The Global Catalogue of Microorganisms (GCM) 10K type strain sequencing project: providing services to taxonomists for standard genome sequencing and annotation.</title>
        <authorList>
            <consortium name="The Broad Institute Genomics Platform"/>
            <consortium name="The Broad Institute Genome Sequencing Center for Infectious Disease"/>
            <person name="Wu L."/>
            <person name="Ma J."/>
        </authorList>
    </citation>
    <scope>NUCLEOTIDE SEQUENCE [LARGE SCALE GENOMIC DNA]</scope>
    <source>
        <strain evidence="3">CCUG 55328</strain>
    </source>
</reference>
<dbReference type="RefSeq" id="WP_380789799.1">
    <property type="nucleotide sequence ID" value="NZ_JBHTKR010000002.1"/>
</dbReference>
<dbReference type="GO" id="GO:0016853">
    <property type="term" value="F:isomerase activity"/>
    <property type="evidence" value="ECO:0007669"/>
    <property type="project" value="UniProtKB-KW"/>
</dbReference>
<protein>
    <submittedName>
        <fullName evidence="2">2-hydroxychromene-2-carboxylate isomerase</fullName>
    </submittedName>
</protein>
<evidence type="ECO:0000259" key="1">
    <source>
        <dbReference type="Pfam" id="PF01323"/>
    </source>
</evidence>
<dbReference type="Gene3D" id="3.40.30.10">
    <property type="entry name" value="Glutaredoxin"/>
    <property type="match status" value="1"/>
</dbReference>
<dbReference type="PANTHER" id="PTHR42943">
    <property type="entry name" value="GLUTATHIONE S-TRANSFERASE KAPPA"/>
    <property type="match status" value="1"/>
</dbReference>
<dbReference type="InterPro" id="IPR051924">
    <property type="entry name" value="GST_Kappa/NadH"/>
</dbReference>
<keyword evidence="3" id="KW-1185">Reference proteome</keyword>
<accession>A0ABW3TCS6</accession>
<sequence length="236" mass="26351">MANAAKVCSESLDDLEKSRWSGGHLCCNLGLKKQLNEGRGVAQIDFWYSIGSTYSYLTVMRLPEVERAAGVKVRWRPFNVRHVMIEQNNIPFKDKPVKTAYMWRDIQRRADRYGLAPFIPAPYPVPGLVLANQIATLGVEEGWVAAYTRTTYRRWFESGEPAGEEPNISETLEEIGCDPSRVLAAAQSERITSALATATNEAMELGIFGSPTFIVDGEVFWGDDRLDDALLWAKGS</sequence>
<dbReference type="Pfam" id="PF01323">
    <property type="entry name" value="DSBA"/>
    <property type="match status" value="1"/>
</dbReference>
<dbReference type="CDD" id="cd03022">
    <property type="entry name" value="DsbA_HCCA_Iso"/>
    <property type="match status" value="1"/>
</dbReference>
<dbReference type="InterPro" id="IPR036249">
    <property type="entry name" value="Thioredoxin-like_sf"/>
</dbReference>
<feature type="domain" description="DSBA-like thioredoxin" evidence="1">
    <location>
        <begin position="43"/>
        <end position="228"/>
    </location>
</feature>
<gene>
    <name evidence="2" type="ORF">ACFQ3C_06800</name>
</gene>
<evidence type="ECO:0000313" key="2">
    <source>
        <dbReference type="EMBL" id="MFD1194372.1"/>
    </source>
</evidence>
<comment type="caution">
    <text evidence="2">The sequence shown here is derived from an EMBL/GenBank/DDBJ whole genome shotgun (WGS) entry which is preliminary data.</text>
</comment>
<evidence type="ECO:0000313" key="3">
    <source>
        <dbReference type="Proteomes" id="UP001597151"/>
    </source>
</evidence>
<dbReference type="InterPro" id="IPR044087">
    <property type="entry name" value="NahD-like"/>
</dbReference>
<organism evidence="2 3">
    <name type="scientific">Seohaeicola saemankumensis</name>
    <dbReference type="NCBI Taxonomy" id="481181"/>
    <lineage>
        <taxon>Bacteria</taxon>
        <taxon>Pseudomonadati</taxon>
        <taxon>Pseudomonadota</taxon>
        <taxon>Alphaproteobacteria</taxon>
        <taxon>Rhodobacterales</taxon>
        <taxon>Roseobacteraceae</taxon>
        <taxon>Seohaeicola</taxon>
    </lineage>
</organism>
<dbReference type="PANTHER" id="PTHR42943:SF2">
    <property type="entry name" value="GLUTATHIONE S-TRANSFERASE KAPPA 1"/>
    <property type="match status" value="1"/>
</dbReference>
<dbReference type="SUPFAM" id="SSF52833">
    <property type="entry name" value="Thioredoxin-like"/>
    <property type="match status" value="1"/>
</dbReference>
<name>A0ABW3TCS6_9RHOB</name>
<keyword evidence="2" id="KW-0413">Isomerase</keyword>
<dbReference type="Proteomes" id="UP001597151">
    <property type="component" value="Unassembled WGS sequence"/>
</dbReference>
<proteinExistence type="predicted"/>
<dbReference type="EMBL" id="JBHTKR010000002">
    <property type="protein sequence ID" value="MFD1194372.1"/>
    <property type="molecule type" value="Genomic_DNA"/>
</dbReference>
<dbReference type="InterPro" id="IPR001853">
    <property type="entry name" value="DSBA-like_thioredoxin_dom"/>
</dbReference>